<reference evidence="1" key="1">
    <citation type="submission" date="2019-03" db="EMBL/GenBank/DDBJ databases">
        <title>Candidatus Syntrophosphaera thermopropionivorans: a novel player in syntrophic propionate oxidation during anaerobic digestion.</title>
        <authorList>
            <person name="Dyksma S."/>
        </authorList>
    </citation>
    <scope>NUCLEOTIDE SEQUENCE</scope>
    <source>
        <strain evidence="1">W5</strain>
    </source>
</reference>
<keyword evidence="2" id="KW-1185">Reference proteome</keyword>
<evidence type="ECO:0000313" key="1">
    <source>
        <dbReference type="EMBL" id="TDF73880.1"/>
    </source>
</evidence>
<accession>A0AC61QK91</accession>
<gene>
    <name evidence="1" type="ORF">E0946_02365</name>
</gene>
<comment type="caution">
    <text evidence="1">The sequence shown here is derived from an EMBL/GenBank/DDBJ whole genome shotgun (WGS) entry which is preliminary data.</text>
</comment>
<name>A0AC61QK91_9BACT</name>
<proteinExistence type="predicted"/>
<evidence type="ECO:0000313" key="2">
    <source>
        <dbReference type="Proteomes" id="UP000294588"/>
    </source>
</evidence>
<sequence>MKKHLLKIIPLIVFALFAISINGAQNNPELAGVINGTPIRYDEFIQELLLNYYNFQYENNRAPDSREKELIRQQTWEEKTMYVILKDYYKKYNIKVTTEETIEYLKSNPPETLKKSPLFMSDGKFDQKIYVQSLLYDTPYNLKPYRDRYQNYLIPNLILQDYIIRDELLTSSEKKLISKILQSSANIKWTILDTESINPYITEEEIQIYYQKHLSDFKLKPYINLAYTTISVVPSKTDIRLTNAIADSIYNELMRGKTVQDILESELPIAPHLSFISMDYVRESELEPSIYTILSQLKEGEFSLPIADKEGLNIYQLESRTKSMCSYNVLRIPYIPSQSSIDVVLPTAQQVVKLARKENLSIACDEMNLDYQKTGIISPDYDWFGDSQVVNNILNLIPNYSDRYVFDPIYSPKKKVWVVVELLESSLYSYQSLDEVRPQIKKKLEEQKRAELALQLADKINSGQSTIPSDAPTIYIENMTINTPLLDNDAANIYYQTLRCYFKKEKPKAFIIDEKIVLPEVISVKIDKKKKISQDQIIQVYKNNLPPDWFNNWMASKVKKAKVKVYIQ</sequence>
<organism evidence="1 2">
    <name type="scientific">Candidatus Syntrophosphaera thermopropionivorans</name>
    <dbReference type="NCBI Taxonomy" id="2593015"/>
    <lineage>
        <taxon>Bacteria</taxon>
        <taxon>Pseudomonadati</taxon>
        <taxon>Candidatus Cloacimonadota</taxon>
        <taxon>Candidatus Cloacimonadia</taxon>
        <taxon>Candidatus Cloacimonadales</taxon>
        <taxon>Candidatus Cloacimonadaceae</taxon>
        <taxon>Candidatus Syntrophosphaera</taxon>
    </lineage>
</organism>
<dbReference type="EMBL" id="SMOG01000003">
    <property type="protein sequence ID" value="TDF73880.1"/>
    <property type="molecule type" value="Genomic_DNA"/>
</dbReference>
<dbReference type="Proteomes" id="UP000294588">
    <property type="component" value="Unassembled WGS sequence"/>
</dbReference>
<protein>
    <submittedName>
        <fullName evidence="1">Uncharacterized protein</fullName>
    </submittedName>
</protein>